<protein>
    <recommendedName>
        <fullName evidence="3">WD domain-containing protein, G-beta repeat-containing protein</fullName>
    </recommendedName>
</protein>
<evidence type="ECO:0008006" key="3">
    <source>
        <dbReference type="Google" id="ProtNLM"/>
    </source>
</evidence>
<evidence type="ECO:0000313" key="1">
    <source>
        <dbReference type="EMBL" id="SFE34634.1"/>
    </source>
</evidence>
<dbReference type="Proteomes" id="UP000199400">
    <property type="component" value="Unassembled WGS sequence"/>
</dbReference>
<dbReference type="RefSeq" id="WP_170136450.1">
    <property type="nucleotide sequence ID" value="NZ_FOMX01000012.1"/>
</dbReference>
<sequence length="57" mass="6310">MTRAGRGLELWDLSTDTLVERLPTRGRAVQAIAFAPDSEHVSVATMQDWFVLRVAPA</sequence>
<dbReference type="EMBL" id="FOMX01000012">
    <property type="protein sequence ID" value="SFE34634.1"/>
    <property type="molecule type" value="Genomic_DNA"/>
</dbReference>
<dbReference type="STRING" id="54.SAMN02745121_03939"/>
<keyword evidence="2" id="KW-1185">Reference proteome</keyword>
<evidence type="ECO:0000313" key="2">
    <source>
        <dbReference type="Proteomes" id="UP000199400"/>
    </source>
</evidence>
<proteinExistence type="predicted"/>
<dbReference type="InterPro" id="IPR011048">
    <property type="entry name" value="Haem_d1_sf"/>
</dbReference>
<dbReference type="SUPFAM" id="SSF51004">
    <property type="entry name" value="C-terminal (heme d1) domain of cytochrome cd1-nitrite reductase"/>
    <property type="match status" value="1"/>
</dbReference>
<reference evidence="2" key="1">
    <citation type="submission" date="2016-10" db="EMBL/GenBank/DDBJ databases">
        <authorList>
            <person name="Varghese N."/>
            <person name="Submissions S."/>
        </authorList>
    </citation>
    <scope>NUCLEOTIDE SEQUENCE [LARGE SCALE GENOMIC DNA]</scope>
    <source>
        <strain evidence="2">ATCC 25963</strain>
    </source>
</reference>
<gene>
    <name evidence="1" type="ORF">SAMN02745121_03939</name>
</gene>
<dbReference type="AlphaFoldDB" id="A0A1I1ZSB2"/>
<name>A0A1I1ZSB2_9BACT</name>
<organism evidence="1 2">
    <name type="scientific">Nannocystis exedens</name>
    <dbReference type="NCBI Taxonomy" id="54"/>
    <lineage>
        <taxon>Bacteria</taxon>
        <taxon>Pseudomonadati</taxon>
        <taxon>Myxococcota</taxon>
        <taxon>Polyangia</taxon>
        <taxon>Nannocystales</taxon>
        <taxon>Nannocystaceae</taxon>
        <taxon>Nannocystis</taxon>
    </lineage>
</organism>
<accession>A0A1I1ZSB2</accession>